<keyword evidence="4" id="KW-1185">Reference proteome</keyword>
<sequence>MTKYLCFIAFLLCTSASAQIRAQTTNSGDSKDLTYYLPDLAYDPAITTPEEFLGWQIGDWHISHDLQQAYVKLLASQSDRMTLEVIGKSYEQRPLLNLIVTSPDNQGRLEELRTKHATWNVRNGGVKANEIDDVPAVLYQGFSIHGNEPSGGNAAPLVAYYLAAAPYAAVAKVLDDNIVLFDPCYNPDGFNRFASWANSHKNKALTADPNDREYNEAYPRGRTNHYWFDLNRDWLPVQHPESRARIEQFHQWQPNILTDHHEMGKDATFFFMPGEPTRVHPMTPKVNQGLTFKIGEYHAAALDEIGSLYYSGEGYDDFYYGKGSTYPDIHGCVGILFEQASSRGHLQETDNGLLSFAFTVRNQVATALSTLTAFGELRNDLLTYQRDFNTNFDGGNAGYLVQADGDQGRANELMDIIRRHQIPVQQNGDGREVTEFFVTETPASRAFFEPISEFTDSLFYDVSTFVLPYAFNLPYEKISGGVPRGGNWMDTGGTARANEIRPVARAEYAYLLPWDDYYSAKALYKLLDEELIVKVSDQAFSVNGQEIGAGAIVVPVANNQEQTPEEIYAIVQRVERETGLPFLPLSSGRVTQGLMLGSRSAYQTLRKPEVAILVEGGTASLEVADAWHLLDQRFEIPVTKLPLGDVAGADLSRYNTIIMVDGNYGDLGTRGTEAIKDWLGPDHVLITLKRAGTWAQGNGLSEISVRNADDPDQADTLRRPYARYSRDGGGKVLGGSIFEARADLTHPLMFGLRRADIPVFKRGTLLFDLPENLYASPLTYGANSLLSGYSPRGFEEALGGTAGIVVGNYRGGRVISFADNPNFRAFWYGTNRLFMNAVMFGHTISSWATE</sequence>
<accession>A0ABX0XAL5</accession>
<dbReference type="Proteomes" id="UP000770785">
    <property type="component" value="Unassembled WGS sequence"/>
</dbReference>
<reference evidence="3 4" key="1">
    <citation type="submission" date="2020-03" db="EMBL/GenBank/DDBJ databases">
        <title>Genomic Encyclopedia of Type Strains, Phase IV (KMG-IV): sequencing the most valuable type-strain genomes for metagenomic binning, comparative biology and taxonomic classification.</title>
        <authorList>
            <person name="Goeker M."/>
        </authorList>
    </citation>
    <scope>NUCLEOTIDE SEQUENCE [LARGE SCALE GENOMIC DNA]</scope>
    <source>
        <strain evidence="3 4">DSM 105096</strain>
    </source>
</reference>
<dbReference type="InterPro" id="IPR029062">
    <property type="entry name" value="Class_I_gatase-like"/>
</dbReference>
<feature type="chain" id="PRO_5045735626" description="Peptidase M14 domain-containing protein" evidence="1">
    <location>
        <begin position="19"/>
        <end position="850"/>
    </location>
</feature>
<evidence type="ECO:0000313" key="3">
    <source>
        <dbReference type="EMBL" id="NJC26280.1"/>
    </source>
</evidence>
<name>A0ABX0XAL5_9BACT</name>
<feature type="domain" description="Peptidase M14" evidence="2">
    <location>
        <begin position="71"/>
        <end position="271"/>
    </location>
</feature>
<protein>
    <recommendedName>
        <fullName evidence="2">Peptidase M14 domain-containing protein</fullName>
    </recommendedName>
</protein>
<evidence type="ECO:0000259" key="2">
    <source>
        <dbReference type="Pfam" id="PF00246"/>
    </source>
</evidence>
<gene>
    <name evidence="3" type="ORF">GGR27_001779</name>
</gene>
<dbReference type="Pfam" id="PF00246">
    <property type="entry name" value="Peptidase_M14"/>
    <property type="match status" value="1"/>
</dbReference>
<keyword evidence="1" id="KW-0732">Signal</keyword>
<evidence type="ECO:0000313" key="4">
    <source>
        <dbReference type="Proteomes" id="UP000770785"/>
    </source>
</evidence>
<dbReference type="SUPFAM" id="SSF53187">
    <property type="entry name" value="Zn-dependent exopeptidases"/>
    <property type="match status" value="1"/>
</dbReference>
<dbReference type="SUPFAM" id="SSF52317">
    <property type="entry name" value="Class I glutamine amidotransferase-like"/>
    <property type="match status" value="1"/>
</dbReference>
<organism evidence="3 4">
    <name type="scientific">Neolewinella antarctica</name>
    <dbReference type="NCBI Taxonomy" id="442734"/>
    <lineage>
        <taxon>Bacteria</taxon>
        <taxon>Pseudomonadati</taxon>
        <taxon>Bacteroidota</taxon>
        <taxon>Saprospiria</taxon>
        <taxon>Saprospirales</taxon>
        <taxon>Lewinellaceae</taxon>
        <taxon>Neolewinella</taxon>
    </lineage>
</organism>
<dbReference type="Gene3D" id="3.40.630.10">
    <property type="entry name" value="Zn peptidases"/>
    <property type="match status" value="1"/>
</dbReference>
<dbReference type="InterPro" id="IPR000834">
    <property type="entry name" value="Peptidase_M14"/>
</dbReference>
<comment type="caution">
    <text evidence="3">The sequence shown here is derived from an EMBL/GenBank/DDBJ whole genome shotgun (WGS) entry which is preliminary data.</text>
</comment>
<dbReference type="RefSeq" id="WP_168037034.1">
    <property type="nucleotide sequence ID" value="NZ_JAATJH010000002.1"/>
</dbReference>
<dbReference type="EMBL" id="JAATJH010000002">
    <property type="protein sequence ID" value="NJC26280.1"/>
    <property type="molecule type" value="Genomic_DNA"/>
</dbReference>
<evidence type="ECO:0000256" key="1">
    <source>
        <dbReference type="SAM" id="SignalP"/>
    </source>
</evidence>
<feature type="signal peptide" evidence="1">
    <location>
        <begin position="1"/>
        <end position="18"/>
    </location>
</feature>
<proteinExistence type="predicted"/>